<reference evidence="9" key="1">
    <citation type="journal article" date="2020" name="Stud. Mycol.">
        <title>101 Dothideomycetes genomes: a test case for predicting lifestyles and emergence of pathogens.</title>
        <authorList>
            <person name="Haridas S."/>
            <person name="Albert R."/>
            <person name="Binder M."/>
            <person name="Bloem J."/>
            <person name="Labutti K."/>
            <person name="Salamov A."/>
            <person name="Andreopoulos B."/>
            <person name="Baker S."/>
            <person name="Barry K."/>
            <person name="Bills G."/>
            <person name="Bluhm B."/>
            <person name="Cannon C."/>
            <person name="Castanera R."/>
            <person name="Culley D."/>
            <person name="Daum C."/>
            <person name="Ezra D."/>
            <person name="Gonzalez J."/>
            <person name="Henrissat B."/>
            <person name="Kuo A."/>
            <person name="Liang C."/>
            <person name="Lipzen A."/>
            <person name="Lutzoni F."/>
            <person name="Magnuson J."/>
            <person name="Mondo S."/>
            <person name="Nolan M."/>
            <person name="Ohm R."/>
            <person name="Pangilinan J."/>
            <person name="Park H.-J."/>
            <person name="Ramirez L."/>
            <person name="Alfaro M."/>
            <person name="Sun H."/>
            <person name="Tritt A."/>
            <person name="Yoshinaga Y."/>
            <person name="Zwiers L.-H."/>
            <person name="Turgeon B."/>
            <person name="Goodwin S."/>
            <person name="Spatafora J."/>
            <person name="Crous P."/>
            <person name="Grigoriev I."/>
        </authorList>
    </citation>
    <scope>NUCLEOTIDE SEQUENCE</scope>
    <source>
        <strain evidence="9">CBS 627.86</strain>
    </source>
</reference>
<dbReference type="PANTHER" id="PTHR21026">
    <property type="entry name" value="39S RIBOSOMAL PROTEIN L32, MITOCHONDRIAL"/>
    <property type="match status" value="1"/>
</dbReference>
<dbReference type="OrthoDB" id="2014905at2759"/>
<feature type="region of interest" description="Disordered" evidence="8">
    <location>
        <begin position="146"/>
        <end position="189"/>
    </location>
</feature>
<feature type="compositionally biased region" description="Basic and acidic residues" evidence="8">
    <location>
        <begin position="180"/>
        <end position="189"/>
    </location>
</feature>
<proteinExistence type="inferred from homology"/>
<dbReference type="SUPFAM" id="SSF57829">
    <property type="entry name" value="Zn-binding ribosomal proteins"/>
    <property type="match status" value="1"/>
</dbReference>
<dbReference type="Proteomes" id="UP000799770">
    <property type="component" value="Unassembled WGS sequence"/>
</dbReference>
<keyword evidence="5" id="KW-0496">Mitochondrion</keyword>
<evidence type="ECO:0000256" key="1">
    <source>
        <dbReference type="ARBA" id="ARBA00004173"/>
    </source>
</evidence>
<dbReference type="AlphaFoldDB" id="A0A6A5ZHK1"/>
<sequence>MALARPLPPLWQSLMPALNGPVRPVVNLPLLQRLSQPFRSIPMPFAALALPSLSFPSIPSLGDIWEGILKAVPKKKTSYSKKRSRFMAGKALKDLTSLNKCSGCGRVKRAHILCPYCVFTIKSKIFGMTDWRAPKQKHIRQAKYEEIVKRRRERTTDPDPKEEKEKDLLGPLKWHTTKARKQDDGWWER</sequence>
<keyword evidence="3" id="KW-0809">Transit peptide</keyword>
<evidence type="ECO:0000256" key="6">
    <source>
        <dbReference type="ARBA" id="ARBA00023274"/>
    </source>
</evidence>
<comment type="similarity">
    <text evidence="2">Belongs to the bacterial ribosomal protein bL32 family.</text>
</comment>
<protein>
    <recommendedName>
        <fullName evidence="7">Large ribosomal subunit protein bL32m</fullName>
    </recommendedName>
</protein>
<dbReference type="InterPro" id="IPR002677">
    <property type="entry name" value="Ribosomal_bL32"/>
</dbReference>
<organism evidence="9 10">
    <name type="scientific">Lophiotrema nucula</name>
    <dbReference type="NCBI Taxonomy" id="690887"/>
    <lineage>
        <taxon>Eukaryota</taxon>
        <taxon>Fungi</taxon>
        <taxon>Dikarya</taxon>
        <taxon>Ascomycota</taxon>
        <taxon>Pezizomycotina</taxon>
        <taxon>Dothideomycetes</taxon>
        <taxon>Pleosporomycetidae</taxon>
        <taxon>Pleosporales</taxon>
        <taxon>Lophiotremataceae</taxon>
        <taxon>Lophiotrema</taxon>
    </lineage>
</organism>
<dbReference type="GO" id="GO:0003735">
    <property type="term" value="F:structural constituent of ribosome"/>
    <property type="evidence" value="ECO:0007669"/>
    <property type="project" value="InterPro"/>
</dbReference>
<dbReference type="InterPro" id="IPR011332">
    <property type="entry name" value="Ribosomal_zn-bd"/>
</dbReference>
<dbReference type="InterPro" id="IPR051991">
    <property type="entry name" value="Mitoribosomal_protein_bL32"/>
</dbReference>
<evidence type="ECO:0000256" key="3">
    <source>
        <dbReference type="ARBA" id="ARBA00022946"/>
    </source>
</evidence>
<keyword evidence="10" id="KW-1185">Reference proteome</keyword>
<evidence type="ECO:0000256" key="4">
    <source>
        <dbReference type="ARBA" id="ARBA00022980"/>
    </source>
</evidence>
<feature type="compositionally biased region" description="Basic and acidic residues" evidence="8">
    <location>
        <begin position="146"/>
        <end position="168"/>
    </location>
</feature>
<dbReference type="GO" id="GO:0006412">
    <property type="term" value="P:translation"/>
    <property type="evidence" value="ECO:0007669"/>
    <property type="project" value="InterPro"/>
</dbReference>
<dbReference type="NCBIfam" id="TIGR01031">
    <property type="entry name" value="rpmF_bact"/>
    <property type="match status" value="1"/>
</dbReference>
<dbReference type="Pfam" id="PF01783">
    <property type="entry name" value="Ribosomal_L32p"/>
    <property type="match status" value="1"/>
</dbReference>
<evidence type="ECO:0000256" key="8">
    <source>
        <dbReference type="SAM" id="MobiDB-lite"/>
    </source>
</evidence>
<evidence type="ECO:0000256" key="5">
    <source>
        <dbReference type="ARBA" id="ARBA00023128"/>
    </source>
</evidence>
<keyword evidence="6" id="KW-0687">Ribonucleoprotein</keyword>
<comment type="subcellular location">
    <subcellularLocation>
        <location evidence="1">Mitochondrion</location>
    </subcellularLocation>
</comment>
<dbReference type="PANTHER" id="PTHR21026:SF2">
    <property type="entry name" value="LARGE RIBOSOMAL SUBUNIT PROTEIN BL32M"/>
    <property type="match status" value="1"/>
</dbReference>
<keyword evidence="4" id="KW-0689">Ribosomal protein</keyword>
<evidence type="ECO:0000313" key="10">
    <source>
        <dbReference type="Proteomes" id="UP000799770"/>
    </source>
</evidence>
<name>A0A6A5ZHK1_9PLEO</name>
<gene>
    <name evidence="9" type="ORF">BDV96DRAFT_611512</name>
</gene>
<evidence type="ECO:0000256" key="7">
    <source>
        <dbReference type="ARBA" id="ARBA00039935"/>
    </source>
</evidence>
<dbReference type="GO" id="GO:0005762">
    <property type="term" value="C:mitochondrial large ribosomal subunit"/>
    <property type="evidence" value="ECO:0007669"/>
    <property type="project" value="TreeGrafter"/>
</dbReference>
<dbReference type="EMBL" id="ML977318">
    <property type="protein sequence ID" value="KAF2117878.1"/>
    <property type="molecule type" value="Genomic_DNA"/>
</dbReference>
<accession>A0A6A5ZHK1</accession>
<evidence type="ECO:0000313" key="9">
    <source>
        <dbReference type="EMBL" id="KAF2117878.1"/>
    </source>
</evidence>
<evidence type="ECO:0000256" key="2">
    <source>
        <dbReference type="ARBA" id="ARBA00008560"/>
    </source>
</evidence>